<reference evidence="2" key="2">
    <citation type="submission" date="2020-09" db="EMBL/GenBank/DDBJ databases">
        <authorList>
            <person name="Sun Q."/>
            <person name="Ohkuma M."/>
        </authorList>
    </citation>
    <scope>NUCLEOTIDE SEQUENCE</scope>
    <source>
        <strain evidence="2">JCM 3090</strain>
    </source>
</reference>
<keyword evidence="3" id="KW-1185">Reference proteome</keyword>
<feature type="compositionally biased region" description="Low complexity" evidence="1">
    <location>
        <begin position="78"/>
        <end position="101"/>
    </location>
</feature>
<dbReference type="Proteomes" id="UP000649739">
    <property type="component" value="Unassembled WGS sequence"/>
</dbReference>
<evidence type="ECO:0000313" key="3">
    <source>
        <dbReference type="Proteomes" id="UP000649739"/>
    </source>
</evidence>
<evidence type="ECO:0000256" key="1">
    <source>
        <dbReference type="SAM" id="MobiDB-lite"/>
    </source>
</evidence>
<dbReference type="EMBL" id="BMQB01000008">
    <property type="protein sequence ID" value="GGK03367.1"/>
    <property type="molecule type" value="Genomic_DNA"/>
</dbReference>
<feature type="region of interest" description="Disordered" evidence="1">
    <location>
        <begin position="61"/>
        <end position="101"/>
    </location>
</feature>
<evidence type="ECO:0000313" key="2">
    <source>
        <dbReference type="EMBL" id="GGK03367.1"/>
    </source>
</evidence>
<dbReference type="AlphaFoldDB" id="A0A8J3BFD1"/>
<gene>
    <name evidence="2" type="ORF">GCM10010123_36640</name>
</gene>
<reference evidence="2" key="1">
    <citation type="journal article" date="2014" name="Int. J. Syst. Evol. Microbiol.">
        <title>Complete genome sequence of Corynebacterium casei LMG S-19264T (=DSM 44701T), isolated from a smear-ripened cheese.</title>
        <authorList>
            <consortium name="US DOE Joint Genome Institute (JGI-PGF)"/>
            <person name="Walter F."/>
            <person name="Albersmeier A."/>
            <person name="Kalinowski J."/>
            <person name="Ruckert C."/>
        </authorList>
    </citation>
    <scope>NUCLEOTIDE SEQUENCE</scope>
    <source>
        <strain evidence="2">JCM 3090</strain>
    </source>
</reference>
<protein>
    <submittedName>
        <fullName evidence="2">Uncharacterized protein</fullName>
    </submittedName>
</protein>
<proteinExistence type="predicted"/>
<name>A0A8J3BFD1_9ACTN</name>
<dbReference type="SUPFAM" id="SSF56954">
    <property type="entry name" value="Outer membrane efflux proteins (OEP)"/>
    <property type="match status" value="1"/>
</dbReference>
<organism evidence="2 3">
    <name type="scientific">Pilimelia anulata</name>
    <dbReference type="NCBI Taxonomy" id="53371"/>
    <lineage>
        <taxon>Bacteria</taxon>
        <taxon>Bacillati</taxon>
        <taxon>Actinomycetota</taxon>
        <taxon>Actinomycetes</taxon>
        <taxon>Micromonosporales</taxon>
        <taxon>Micromonosporaceae</taxon>
        <taxon>Pilimelia</taxon>
    </lineage>
</organism>
<dbReference type="RefSeq" id="WP_189171392.1">
    <property type="nucleotide sequence ID" value="NZ_BMQB01000008.1"/>
</dbReference>
<comment type="caution">
    <text evidence="2">The sequence shown here is derived from an EMBL/GenBank/DDBJ whole genome shotgun (WGS) entry which is preliminary data.</text>
</comment>
<accession>A0A8J3BFD1</accession>
<feature type="compositionally biased region" description="Pro residues" evidence="1">
    <location>
        <begin position="63"/>
        <end position="77"/>
    </location>
</feature>
<sequence>MRDEADPIARVTEAIVKAGKAGTPEMRLVKASVAQALGLIAVATELRHLRAELAALAGTAPAAPLPTAPLPGDPPPAAGSAPVDPGTRASAPRPRQRPAVG</sequence>